<dbReference type="InterPro" id="IPR046338">
    <property type="entry name" value="GAIN_dom_sf"/>
</dbReference>
<dbReference type="AlphaFoldDB" id="A0A9W9YJN6"/>
<dbReference type="GO" id="GO:0005262">
    <property type="term" value="F:calcium channel activity"/>
    <property type="evidence" value="ECO:0007669"/>
    <property type="project" value="TreeGrafter"/>
</dbReference>
<sequence>MLEASKETTSPYIEQVLKEIFPTTAPPPRAWSFRITSRHNQEYAKESKKVVDKTLKAIELVSAAIQGKKVAEEGETEVTTTAFYMKLKRSRKNVFNRTEYTIKSKDRSKVRVNLPSPAVVVENLKDDTTIDVQYTSMDNIFLSDQKNSPHIDRTQGFSLKQGDHEIKIQNLADDLEVNIPTDVKSVSDNYSEEFTPHSNTSHRYQFPPDSPYDPLLVHVKPEHNETLTVLLHISFEDSSSREYKLRFSPTFEDDKVPSPFRKVDSFTYMAWELPARPVYFNLNVKVTGPFADQEGSGNESRAVHVNYTVAIYPTRCMYWGMEKGEWLEEGCKVGKETSIHATQCLCNHATFFGALNVKPNRIGPPSFAKLKDGYAMLVFVSIILSLYIVGLVWARRKDRADVVKVGVCPLRDNEPSDPYRYELTLWTGMRRNAGSKSKVSIILYGDEQDSEARALEDPDRPPFQRGSQDTFLLTTPFELGSIQYIRIWHDNTGGSWFLSRIMVIDLQTDERYYFICNRWLAVDEEDGQVRYIKGAMSRYFKTILRSAKSPSI</sequence>
<dbReference type="Gene3D" id="2.60.60.20">
    <property type="entry name" value="PLAT/LH2 domain"/>
    <property type="match status" value="1"/>
</dbReference>
<dbReference type="Pfam" id="PF01477">
    <property type="entry name" value="PLAT"/>
    <property type="match status" value="1"/>
</dbReference>
<evidence type="ECO:0000256" key="1">
    <source>
        <dbReference type="ARBA" id="ARBA00004370"/>
    </source>
</evidence>
<comment type="caution">
    <text evidence="6">Lacks conserved residue(s) required for the propagation of feature annotation.</text>
</comment>
<dbReference type="Gene3D" id="2.60.220.50">
    <property type="match status" value="1"/>
</dbReference>
<accession>A0A9W9YJN6</accession>
<evidence type="ECO:0000313" key="10">
    <source>
        <dbReference type="Proteomes" id="UP001163046"/>
    </source>
</evidence>
<comment type="subcellular location">
    <subcellularLocation>
        <location evidence="1">Membrane</location>
    </subcellularLocation>
</comment>
<organism evidence="9 10">
    <name type="scientific">Desmophyllum pertusum</name>
    <dbReference type="NCBI Taxonomy" id="174260"/>
    <lineage>
        <taxon>Eukaryota</taxon>
        <taxon>Metazoa</taxon>
        <taxon>Cnidaria</taxon>
        <taxon>Anthozoa</taxon>
        <taxon>Hexacorallia</taxon>
        <taxon>Scleractinia</taxon>
        <taxon>Caryophylliina</taxon>
        <taxon>Caryophylliidae</taxon>
        <taxon>Desmophyllum</taxon>
    </lineage>
</organism>
<dbReference type="GO" id="GO:0050982">
    <property type="term" value="P:detection of mechanical stimulus"/>
    <property type="evidence" value="ECO:0007669"/>
    <property type="project" value="TreeGrafter"/>
</dbReference>
<dbReference type="SMART" id="SM00303">
    <property type="entry name" value="GPS"/>
    <property type="match status" value="1"/>
</dbReference>
<feature type="domain" description="PLAT" evidence="8">
    <location>
        <begin position="419"/>
        <end position="534"/>
    </location>
</feature>
<keyword evidence="4 7" id="KW-1133">Transmembrane helix</keyword>
<dbReference type="PROSITE" id="PS50095">
    <property type="entry name" value="PLAT"/>
    <property type="match status" value="1"/>
</dbReference>
<dbReference type="SMART" id="SM00308">
    <property type="entry name" value="LH2"/>
    <property type="match status" value="1"/>
</dbReference>
<dbReference type="PANTHER" id="PTHR10877">
    <property type="entry name" value="POLYCYSTIN FAMILY MEMBER"/>
    <property type="match status" value="1"/>
</dbReference>
<evidence type="ECO:0000313" key="9">
    <source>
        <dbReference type="EMBL" id="KAJ7340218.1"/>
    </source>
</evidence>
<dbReference type="Proteomes" id="UP001163046">
    <property type="component" value="Unassembled WGS sequence"/>
</dbReference>
<reference evidence="9" key="1">
    <citation type="submission" date="2023-01" db="EMBL/GenBank/DDBJ databases">
        <title>Genome assembly of the deep-sea coral Lophelia pertusa.</title>
        <authorList>
            <person name="Herrera S."/>
            <person name="Cordes E."/>
        </authorList>
    </citation>
    <scope>NUCLEOTIDE SEQUENCE</scope>
    <source>
        <strain evidence="9">USNM1676648</strain>
        <tissue evidence="9">Polyp</tissue>
    </source>
</reference>
<dbReference type="EMBL" id="MU827778">
    <property type="protein sequence ID" value="KAJ7340218.1"/>
    <property type="molecule type" value="Genomic_DNA"/>
</dbReference>
<evidence type="ECO:0000256" key="5">
    <source>
        <dbReference type="ARBA" id="ARBA00023136"/>
    </source>
</evidence>
<keyword evidence="10" id="KW-1185">Reference proteome</keyword>
<evidence type="ECO:0000256" key="7">
    <source>
        <dbReference type="SAM" id="Phobius"/>
    </source>
</evidence>
<comment type="caution">
    <text evidence="9">The sequence shown here is derived from an EMBL/GenBank/DDBJ whole genome shotgun (WGS) entry which is preliminary data.</text>
</comment>
<dbReference type="CDD" id="cd01752">
    <property type="entry name" value="PLAT_polycystin"/>
    <property type="match status" value="1"/>
</dbReference>
<proteinExistence type="inferred from homology"/>
<feature type="transmembrane region" description="Helical" evidence="7">
    <location>
        <begin position="374"/>
        <end position="394"/>
    </location>
</feature>
<dbReference type="InterPro" id="IPR001024">
    <property type="entry name" value="PLAT/LH2_dom"/>
</dbReference>
<evidence type="ECO:0000256" key="6">
    <source>
        <dbReference type="PROSITE-ProRule" id="PRU00152"/>
    </source>
</evidence>
<dbReference type="OrthoDB" id="5990157at2759"/>
<dbReference type="InterPro" id="IPR051223">
    <property type="entry name" value="Polycystin"/>
</dbReference>
<keyword evidence="3 7" id="KW-0812">Transmembrane</keyword>
<dbReference type="InterPro" id="IPR000203">
    <property type="entry name" value="GPS"/>
</dbReference>
<dbReference type="SUPFAM" id="SSF49723">
    <property type="entry name" value="Lipase/lipooxygenase domain (PLAT/LH2 domain)"/>
    <property type="match status" value="1"/>
</dbReference>
<evidence type="ECO:0000256" key="3">
    <source>
        <dbReference type="ARBA" id="ARBA00022692"/>
    </source>
</evidence>
<gene>
    <name evidence="9" type="primary">PKD1L2_1</name>
    <name evidence="9" type="ORF">OS493_002950</name>
</gene>
<evidence type="ECO:0000259" key="8">
    <source>
        <dbReference type="PROSITE" id="PS50095"/>
    </source>
</evidence>
<comment type="similarity">
    <text evidence="2">Belongs to the polycystin family.</text>
</comment>
<protein>
    <submittedName>
        <fullName evidence="9">Polycystic kidney disease protein 1-like</fullName>
    </submittedName>
</protein>
<dbReference type="Pfam" id="PF01825">
    <property type="entry name" value="GPS"/>
    <property type="match status" value="1"/>
</dbReference>
<dbReference type="GO" id="GO:0016020">
    <property type="term" value="C:membrane"/>
    <property type="evidence" value="ECO:0007669"/>
    <property type="project" value="UniProtKB-SubCell"/>
</dbReference>
<dbReference type="InterPro" id="IPR036392">
    <property type="entry name" value="PLAT/LH2_dom_sf"/>
</dbReference>
<keyword evidence="5 7" id="KW-0472">Membrane</keyword>
<dbReference type="InterPro" id="IPR042060">
    <property type="entry name" value="PLAT_polycystin1"/>
</dbReference>
<name>A0A9W9YJN6_9CNID</name>
<dbReference type="FunFam" id="2.60.60.20:FF:000008">
    <property type="entry name" value="Polycystic kidney disease 1-like 2, isoform CRA_a"/>
    <property type="match status" value="1"/>
</dbReference>
<dbReference type="PANTHER" id="PTHR10877:SF150">
    <property type="entry name" value="REJ DOMAIN-CONTAINING PROTEIN"/>
    <property type="match status" value="1"/>
</dbReference>
<evidence type="ECO:0000256" key="4">
    <source>
        <dbReference type="ARBA" id="ARBA00022989"/>
    </source>
</evidence>
<evidence type="ECO:0000256" key="2">
    <source>
        <dbReference type="ARBA" id="ARBA00007200"/>
    </source>
</evidence>